<reference evidence="1 2" key="1">
    <citation type="submission" date="2016-10" db="EMBL/GenBank/DDBJ databases">
        <authorList>
            <person name="de Groot N.N."/>
        </authorList>
    </citation>
    <scope>NUCLEOTIDE SEQUENCE [LARGE SCALE GENOMIC DNA]</scope>
    <source>
        <strain evidence="1 2">ATCC 35022</strain>
    </source>
</reference>
<dbReference type="EMBL" id="FMXQ01000017">
    <property type="protein sequence ID" value="SDB58774.1"/>
    <property type="molecule type" value="Genomic_DNA"/>
</dbReference>
<keyword evidence="2" id="KW-1185">Reference proteome</keyword>
<evidence type="ECO:0000313" key="1">
    <source>
        <dbReference type="EMBL" id="SDB58774.1"/>
    </source>
</evidence>
<dbReference type="AlphaFoldDB" id="A0A1G6EN18"/>
<organism evidence="1 2">
    <name type="scientific">Bauldia litoralis</name>
    <dbReference type="NCBI Taxonomy" id="665467"/>
    <lineage>
        <taxon>Bacteria</taxon>
        <taxon>Pseudomonadati</taxon>
        <taxon>Pseudomonadota</taxon>
        <taxon>Alphaproteobacteria</taxon>
        <taxon>Hyphomicrobiales</taxon>
        <taxon>Kaistiaceae</taxon>
        <taxon>Bauldia</taxon>
    </lineage>
</organism>
<accession>A0A1G6EN18</accession>
<protein>
    <submittedName>
        <fullName evidence="1">Uncharacterized protein</fullName>
    </submittedName>
</protein>
<sequence length="141" mass="15225">MQHERICIRAKLGDNEGHTLRHESCNESDITGETIKLRDNNRALGRFAGCEGGCQLWSPVQGVRPFAGFDLGELGDEGVALCLGEARNGSPLRLDTEARSTLPGGGYAVVGDGMLHGDKLTLLPYKPHTTVCRLYVANTMT</sequence>
<gene>
    <name evidence="1" type="ORF">SAMN02982931_04733</name>
</gene>
<proteinExistence type="predicted"/>
<evidence type="ECO:0000313" key="2">
    <source>
        <dbReference type="Proteomes" id="UP000199071"/>
    </source>
</evidence>
<dbReference type="Proteomes" id="UP000199071">
    <property type="component" value="Unassembled WGS sequence"/>
</dbReference>
<name>A0A1G6EN18_9HYPH</name>